<protein>
    <submittedName>
        <fullName evidence="1">Uncharacterized protein</fullName>
    </submittedName>
</protein>
<evidence type="ECO:0000313" key="1">
    <source>
        <dbReference type="Ensembl" id="ENSAPEP00000020115.1"/>
    </source>
</evidence>
<accession>A0A3P8T4E9</accession>
<dbReference type="STRING" id="161767.ENSAPEP00000020115"/>
<sequence length="50" mass="5731">MEDTTMANQSMDILTKVLEQSAKLVEEQVDAQLSKLNETDEDDFLTSYFD</sequence>
<evidence type="ECO:0000313" key="2">
    <source>
        <dbReference type="Proteomes" id="UP000265080"/>
    </source>
</evidence>
<keyword evidence="2" id="KW-1185">Reference proteome</keyword>
<dbReference type="AlphaFoldDB" id="A0A3P8T4E9"/>
<name>A0A3P8T4E9_AMPPE</name>
<reference evidence="1" key="3">
    <citation type="submission" date="2025-09" db="UniProtKB">
        <authorList>
            <consortium name="Ensembl"/>
        </authorList>
    </citation>
    <scope>IDENTIFICATION</scope>
</reference>
<dbReference type="Proteomes" id="UP000265080">
    <property type="component" value="Chromosome 4"/>
</dbReference>
<dbReference type="OMA" id="DTTMANQ"/>
<dbReference type="GeneTree" id="ENSGT00940000180028"/>
<reference evidence="1" key="2">
    <citation type="submission" date="2025-08" db="UniProtKB">
        <authorList>
            <consortium name="Ensembl"/>
        </authorList>
    </citation>
    <scope>IDENTIFICATION</scope>
</reference>
<reference evidence="1 2" key="1">
    <citation type="submission" date="2018-03" db="EMBL/GenBank/DDBJ databases">
        <title>Finding Nemo's genes: A chromosome-scale reference assembly of the genome of the orange clownfish Amphiprion percula.</title>
        <authorList>
            <person name="Lehmann R."/>
        </authorList>
    </citation>
    <scope>NUCLEOTIDE SEQUENCE</scope>
</reference>
<dbReference type="Ensembl" id="ENSAPET00000020656.1">
    <property type="protein sequence ID" value="ENSAPEP00000020115.1"/>
    <property type="gene ID" value="ENSAPEG00000014376.1"/>
</dbReference>
<organism evidence="1 2">
    <name type="scientific">Amphiprion percula</name>
    <name type="common">Orange clownfish</name>
    <name type="synonym">Lutjanus percula</name>
    <dbReference type="NCBI Taxonomy" id="161767"/>
    <lineage>
        <taxon>Eukaryota</taxon>
        <taxon>Metazoa</taxon>
        <taxon>Chordata</taxon>
        <taxon>Craniata</taxon>
        <taxon>Vertebrata</taxon>
        <taxon>Euteleostomi</taxon>
        <taxon>Actinopterygii</taxon>
        <taxon>Neopterygii</taxon>
        <taxon>Teleostei</taxon>
        <taxon>Neoteleostei</taxon>
        <taxon>Acanthomorphata</taxon>
        <taxon>Ovalentaria</taxon>
        <taxon>Pomacentridae</taxon>
        <taxon>Amphiprion</taxon>
    </lineage>
</organism>
<proteinExistence type="predicted"/>